<gene>
    <name evidence="3" type="ORF">WMO75_07495</name>
</gene>
<protein>
    <submittedName>
        <fullName evidence="3">VanZ family protein</fullName>
    </submittedName>
</protein>
<accession>A0ABV1AJJ5</accession>
<name>A0ABV1AJJ5_9FIRM</name>
<dbReference type="EMBL" id="JBBMEI010000019">
    <property type="protein sequence ID" value="MEQ2358176.1"/>
    <property type="molecule type" value="Genomic_DNA"/>
</dbReference>
<feature type="transmembrane region" description="Helical" evidence="1">
    <location>
        <begin position="99"/>
        <end position="118"/>
    </location>
</feature>
<dbReference type="RefSeq" id="WP_022214721.1">
    <property type="nucleotide sequence ID" value="NZ_JBBMEI010000019.1"/>
</dbReference>
<dbReference type="PANTHER" id="PTHR36834">
    <property type="entry name" value="MEMBRANE PROTEIN-RELATED"/>
    <property type="match status" value="1"/>
</dbReference>
<evidence type="ECO:0000259" key="2">
    <source>
        <dbReference type="Pfam" id="PF04892"/>
    </source>
</evidence>
<feature type="domain" description="VanZ-like" evidence="2">
    <location>
        <begin position="18"/>
        <end position="146"/>
    </location>
</feature>
<evidence type="ECO:0000313" key="4">
    <source>
        <dbReference type="Proteomes" id="UP001446032"/>
    </source>
</evidence>
<dbReference type="PANTHER" id="PTHR36834:SF1">
    <property type="entry name" value="INTEGRAL MEMBRANE PROTEIN"/>
    <property type="match status" value="1"/>
</dbReference>
<evidence type="ECO:0000313" key="3">
    <source>
        <dbReference type="EMBL" id="MEQ2358176.1"/>
    </source>
</evidence>
<dbReference type="InterPro" id="IPR053150">
    <property type="entry name" value="Teicoplanin_resist-assoc"/>
</dbReference>
<comment type="caution">
    <text evidence="3">The sequence shown here is derived from an EMBL/GenBank/DDBJ whole genome shotgun (WGS) entry which is preliminary data.</text>
</comment>
<reference evidence="3 4" key="1">
    <citation type="submission" date="2024-03" db="EMBL/GenBank/DDBJ databases">
        <title>Human intestinal bacterial collection.</title>
        <authorList>
            <person name="Pauvert C."/>
            <person name="Hitch T.C.A."/>
            <person name="Clavel T."/>
        </authorList>
    </citation>
    <scope>NUCLEOTIDE SEQUENCE [LARGE SCALE GENOMIC DNA]</scope>
    <source>
        <strain evidence="3 4">CLA-AA-H95</strain>
    </source>
</reference>
<keyword evidence="4" id="KW-1185">Reference proteome</keyword>
<sequence>MSKNSAKRRIKHLGTMLFVLYILLLIYFLFFSEEYGRVAAEERVYRYNLIPFVEIRRFWTYREQLGVFAVVTNLFGNVIGFVPYGFILPVIARKCRSGFFIILSGFGLSLVVETIQLITKVGCFDVDDLILNTLGAALGYLAFAVCNYLRRKRYGKKI</sequence>
<dbReference type="Proteomes" id="UP001446032">
    <property type="component" value="Unassembled WGS sequence"/>
</dbReference>
<feature type="transmembrane region" description="Helical" evidence="1">
    <location>
        <begin position="130"/>
        <end position="149"/>
    </location>
</feature>
<organism evidence="3 4">
    <name type="scientific">Blautia intestinihominis</name>
    <dbReference type="NCBI Taxonomy" id="3133152"/>
    <lineage>
        <taxon>Bacteria</taxon>
        <taxon>Bacillati</taxon>
        <taxon>Bacillota</taxon>
        <taxon>Clostridia</taxon>
        <taxon>Lachnospirales</taxon>
        <taxon>Lachnospiraceae</taxon>
        <taxon>Blautia</taxon>
    </lineage>
</organism>
<keyword evidence="1" id="KW-1133">Transmembrane helix</keyword>
<proteinExistence type="predicted"/>
<evidence type="ECO:0000256" key="1">
    <source>
        <dbReference type="SAM" id="Phobius"/>
    </source>
</evidence>
<dbReference type="InterPro" id="IPR006976">
    <property type="entry name" value="VanZ-like"/>
</dbReference>
<keyword evidence="1" id="KW-0472">Membrane</keyword>
<feature type="transmembrane region" description="Helical" evidence="1">
    <location>
        <begin position="12"/>
        <end position="30"/>
    </location>
</feature>
<keyword evidence="1" id="KW-0812">Transmembrane</keyword>
<dbReference type="Pfam" id="PF04892">
    <property type="entry name" value="VanZ"/>
    <property type="match status" value="1"/>
</dbReference>
<feature type="transmembrane region" description="Helical" evidence="1">
    <location>
        <begin position="65"/>
        <end position="87"/>
    </location>
</feature>